<gene>
    <name evidence="1" type="ORF">C8F04DRAFT_1147145</name>
</gene>
<dbReference type="Proteomes" id="UP001218188">
    <property type="component" value="Unassembled WGS sequence"/>
</dbReference>
<evidence type="ECO:0000313" key="2">
    <source>
        <dbReference type="Proteomes" id="UP001218188"/>
    </source>
</evidence>
<proteinExistence type="predicted"/>
<dbReference type="AlphaFoldDB" id="A0AAD6S1N1"/>
<accession>A0AAD6S1N1</accession>
<dbReference type="EMBL" id="JARJCM010000288">
    <property type="protein sequence ID" value="KAJ7019594.1"/>
    <property type="molecule type" value="Genomic_DNA"/>
</dbReference>
<feature type="non-terminal residue" evidence="1">
    <location>
        <position position="1"/>
    </location>
</feature>
<comment type="caution">
    <text evidence="1">The sequence shown here is derived from an EMBL/GenBank/DDBJ whole genome shotgun (WGS) entry which is preliminary data.</text>
</comment>
<reference evidence="1" key="1">
    <citation type="submission" date="2023-03" db="EMBL/GenBank/DDBJ databases">
        <title>Massive genome expansion in bonnet fungi (Mycena s.s.) driven by repeated elements and novel gene families across ecological guilds.</title>
        <authorList>
            <consortium name="Lawrence Berkeley National Laboratory"/>
            <person name="Harder C.B."/>
            <person name="Miyauchi S."/>
            <person name="Viragh M."/>
            <person name="Kuo A."/>
            <person name="Thoen E."/>
            <person name="Andreopoulos B."/>
            <person name="Lu D."/>
            <person name="Skrede I."/>
            <person name="Drula E."/>
            <person name="Henrissat B."/>
            <person name="Morin E."/>
            <person name="Kohler A."/>
            <person name="Barry K."/>
            <person name="LaButti K."/>
            <person name="Morin E."/>
            <person name="Salamov A."/>
            <person name="Lipzen A."/>
            <person name="Mereny Z."/>
            <person name="Hegedus B."/>
            <person name="Baldrian P."/>
            <person name="Stursova M."/>
            <person name="Weitz H."/>
            <person name="Taylor A."/>
            <person name="Grigoriev I.V."/>
            <person name="Nagy L.G."/>
            <person name="Martin F."/>
            <person name="Kauserud H."/>
        </authorList>
    </citation>
    <scope>NUCLEOTIDE SEQUENCE</scope>
    <source>
        <strain evidence="1">CBHHK200</strain>
    </source>
</reference>
<organism evidence="1 2">
    <name type="scientific">Mycena alexandri</name>
    <dbReference type="NCBI Taxonomy" id="1745969"/>
    <lineage>
        <taxon>Eukaryota</taxon>
        <taxon>Fungi</taxon>
        <taxon>Dikarya</taxon>
        <taxon>Basidiomycota</taxon>
        <taxon>Agaricomycotina</taxon>
        <taxon>Agaricomycetes</taxon>
        <taxon>Agaricomycetidae</taxon>
        <taxon>Agaricales</taxon>
        <taxon>Marasmiineae</taxon>
        <taxon>Mycenaceae</taxon>
        <taxon>Mycena</taxon>
    </lineage>
</organism>
<name>A0AAD6S1N1_9AGAR</name>
<evidence type="ECO:0000313" key="1">
    <source>
        <dbReference type="EMBL" id="KAJ7019594.1"/>
    </source>
</evidence>
<sequence>MEPPRRPLPCPPRLAAAAYLACRMRPPSPRQENSRSSPRTHATIRPFAETLNRAQYNHYSPLRCPFYPTAISPRQRHPRRRARIRPIPHSACCCRCQHHSRGFPPSLDAASRSTEALDASLRPLVDPGGFFRWMISQLVMWASCSRSCAPFSRFCGSFFPLLFISRLYLWPTGSASVVLLLVF</sequence>
<protein>
    <submittedName>
        <fullName evidence="1">Uncharacterized protein</fullName>
    </submittedName>
</protein>
<keyword evidence="2" id="KW-1185">Reference proteome</keyword>